<evidence type="ECO:0000313" key="2">
    <source>
        <dbReference type="EMBL" id="CEG38950.1"/>
    </source>
</evidence>
<evidence type="ECO:0000256" key="1">
    <source>
        <dbReference type="SAM" id="MobiDB-lite"/>
    </source>
</evidence>
<dbReference type="Proteomes" id="UP000054928">
    <property type="component" value="Unassembled WGS sequence"/>
</dbReference>
<name>A0A0P1ADA1_PLAHL</name>
<evidence type="ECO:0000313" key="3">
    <source>
        <dbReference type="Proteomes" id="UP000054928"/>
    </source>
</evidence>
<accession>A0A0P1ADA1</accession>
<protein>
    <submittedName>
        <fullName evidence="2">Uncharacterized protein</fullName>
    </submittedName>
</protein>
<proteinExistence type="predicted"/>
<organism evidence="2 3">
    <name type="scientific">Plasmopara halstedii</name>
    <name type="common">Downy mildew of sunflower</name>
    <dbReference type="NCBI Taxonomy" id="4781"/>
    <lineage>
        <taxon>Eukaryota</taxon>
        <taxon>Sar</taxon>
        <taxon>Stramenopiles</taxon>
        <taxon>Oomycota</taxon>
        <taxon>Peronosporomycetes</taxon>
        <taxon>Peronosporales</taxon>
        <taxon>Peronosporaceae</taxon>
        <taxon>Plasmopara</taxon>
    </lineage>
</organism>
<sequence>MDVMNNNPRRKWKQPEERVDSLIRINNMELSNLQKSPYRQQLGQPKAATPSLGSPNKRAAKCILKLRERLKRLDDKRSPKQNIHSVKVVATEQLQRQPYRAGTYLQPTTTELSSIVTDTAIVETYKVNPIRSRCKKKKNTYLQTHKQCQLVKEQERLAAWLRMNPETDIKEIRHDFLKKDTFMGIGSLCSVEVNAKIQSAMRCRSLSEQEIGFGKESVRSSIAAEMSSESIFGDTTT</sequence>
<dbReference type="EMBL" id="CCYD01000322">
    <property type="protein sequence ID" value="CEG38950.1"/>
    <property type="molecule type" value="Genomic_DNA"/>
</dbReference>
<dbReference type="OrthoDB" id="110521at2759"/>
<dbReference type="RefSeq" id="XP_024575319.1">
    <property type="nucleotide sequence ID" value="XM_024724442.1"/>
</dbReference>
<dbReference type="AlphaFoldDB" id="A0A0P1ADA1"/>
<dbReference type="GeneID" id="36404049"/>
<feature type="region of interest" description="Disordered" evidence="1">
    <location>
        <begin position="37"/>
        <end position="56"/>
    </location>
</feature>
<reference evidence="3" key="1">
    <citation type="submission" date="2014-09" db="EMBL/GenBank/DDBJ databases">
        <authorList>
            <person name="Sharma Rahul"/>
            <person name="Thines Marco"/>
        </authorList>
    </citation>
    <scope>NUCLEOTIDE SEQUENCE [LARGE SCALE GENOMIC DNA]</scope>
</reference>
<keyword evidence="3" id="KW-1185">Reference proteome</keyword>